<reference evidence="3" key="1">
    <citation type="journal article" date="2014" name="Genome Announc.">
        <title>Genome sequence and annotation of Acremonium chrysogenum, producer of the beta-lactam antibiotic cephalosporin C.</title>
        <authorList>
            <person name="Terfehr D."/>
            <person name="Dahlmann T.A."/>
            <person name="Specht T."/>
            <person name="Zadra I."/>
            <person name="Kuernsteiner H."/>
            <person name="Kueck U."/>
        </authorList>
    </citation>
    <scope>NUCLEOTIDE SEQUENCE [LARGE SCALE GENOMIC DNA]</scope>
    <source>
        <strain evidence="3">ATCC 11550 / CBS 779.69 / DSM 880 / IAM 14645 / JCM 23072 / IMI 49137</strain>
    </source>
</reference>
<keyword evidence="2" id="KW-0315">Glutamine amidotransferase</keyword>
<feature type="domain" description="Glutamine amidotransferase" evidence="1">
    <location>
        <begin position="67"/>
        <end position="201"/>
    </location>
</feature>
<dbReference type="EMBL" id="JPKY01000042">
    <property type="protein sequence ID" value="KFH44781.1"/>
    <property type="molecule type" value="Genomic_DNA"/>
</dbReference>
<dbReference type="SUPFAM" id="SSF52317">
    <property type="entry name" value="Class I glutamine amidotransferase-like"/>
    <property type="match status" value="1"/>
</dbReference>
<evidence type="ECO:0000313" key="3">
    <source>
        <dbReference type="Proteomes" id="UP000029964"/>
    </source>
</evidence>
<dbReference type="GO" id="GO:0005829">
    <property type="term" value="C:cytosol"/>
    <property type="evidence" value="ECO:0007669"/>
    <property type="project" value="TreeGrafter"/>
</dbReference>
<dbReference type="InterPro" id="IPR017926">
    <property type="entry name" value="GATASE"/>
</dbReference>
<evidence type="ECO:0000313" key="2">
    <source>
        <dbReference type="EMBL" id="KFH44781.1"/>
    </source>
</evidence>
<dbReference type="STRING" id="857340.A0A086T5Z9"/>
<evidence type="ECO:0000259" key="1">
    <source>
        <dbReference type="Pfam" id="PF00117"/>
    </source>
</evidence>
<sequence>MRKYRLAILECDTPVEAVLEKLGTYGTIYDAFARRGLKAYVQDGGRSDIDLEVTTWNMVDMGALPPLGQVDGLMLTGSKHNAFDDDPWILRLVDYVREAYESKNVTLVGICFGHQIIARALGGQVERNAGAWEVSVDQVDLTPEGQKVFGVEKIHLHHMHQDIVKTLPEGAVNLGRSPVCEIQGLYIPRRAITVQAHPEFNDFIMSSILRKRHGQGIFPDDVYESGMARAEKQHDGLHVCKTFWRFMLDEL</sequence>
<dbReference type="GO" id="GO:0005634">
    <property type="term" value="C:nucleus"/>
    <property type="evidence" value="ECO:0007669"/>
    <property type="project" value="TreeGrafter"/>
</dbReference>
<keyword evidence="3" id="KW-1185">Reference proteome</keyword>
<dbReference type="InterPro" id="IPR044992">
    <property type="entry name" value="ChyE-like"/>
</dbReference>
<dbReference type="Proteomes" id="UP000029964">
    <property type="component" value="Unassembled WGS sequence"/>
</dbReference>
<dbReference type="Gene3D" id="3.40.50.880">
    <property type="match status" value="1"/>
</dbReference>
<keyword evidence="2" id="KW-0808">Transferase</keyword>
<dbReference type="PANTHER" id="PTHR42695:SF5">
    <property type="entry name" value="GLUTAMINE AMIDOTRANSFERASE YLR126C-RELATED"/>
    <property type="match status" value="1"/>
</dbReference>
<organism evidence="2 3">
    <name type="scientific">Hapsidospora chrysogenum (strain ATCC 11550 / CBS 779.69 / DSM 880 / IAM 14645 / JCM 23072 / IMI 49137)</name>
    <name type="common">Acremonium chrysogenum</name>
    <dbReference type="NCBI Taxonomy" id="857340"/>
    <lineage>
        <taxon>Eukaryota</taxon>
        <taxon>Fungi</taxon>
        <taxon>Dikarya</taxon>
        <taxon>Ascomycota</taxon>
        <taxon>Pezizomycotina</taxon>
        <taxon>Sordariomycetes</taxon>
        <taxon>Hypocreomycetidae</taxon>
        <taxon>Hypocreales</taxon>
        <taxon>Bionectriaceae</taxon>
        <taxon>Hapsidospora</taxon>
    </lineage>
</organism>
<dbReference type="InterPro" id="IPR029062">
    <property type="entry name" value="Class_I_gatase-like"/>
</dbReference>
<dbReference type="CDD" id="cd01741">
    <property type="entry name" value="GATase1_1"/>
    <property type="match status" value="1"/>
</dbReference>
<dbReference type="OrthoDB" id="92161at2759"/>
<protein>
    <submittedName>
        <fullName evidence="2">Putative glutamine amidotransferase-like protein-like protein</fullName>
    </submittedName>
</protein>
<dbReference type="PANTHER" id="PTHR42695">
    <property type="entry name" value="GLUTAMINE AMIDOTRANSFERASE YLR126C-RELATED"/>
    <property type="match status" value="1"/>
</dbReference>
<dbReference type="Pfam" id="PF00117">
    <property type="entry name" value="GATase"/>
    <property type="match status" value="1"/>
</dbReference>
<proteinExistence type="predicted"/>
<accession>A0A086T5Z9</accession>
<gene>
    <name evidence="2" type="ORF">ACRE_044130</name>
</gene>
<dbReference type="GO" id="GO:0016740">
    <property type="term" value="F:transferase activity"/>
    <property type="evidence" value="ECO:0007669"/>
    <property type="project" value="UniProtKB-KW"/>
</dbReference>
<dbReference type="AlphaFoldDB" id="A0A086T5Z9"/>
<name>A0A086T5Z9_HAPC1</name>
<dbReference type="HOGENOM" id="CLU_054974_0_2_1"/>
<dbReference type="PROSITE" id="PS51273">
    <property type="entry name" value="GATASE_TYPE_1"/>
    <property type="match status" value="1"/>
</dbReference>
<comment type="caution">
    <text evidence="2">The sequence shown here is derived from an EMBL/GenBank/DDBJ whole genome shotgun (WGS) entry which is preliminary data.</text>
</comment>